<dbReference type="STRING" id="999627.SAMN05216236_12130"/>
<proteinExistence type="predicted"/>
<dbReference type="RefSeq" id="WP_027261228.1">
    <property type="nucleotide sequence ID" value="NZ_FPAW01000021.1"/>
</dbReference>
<reference evidence="1 2" key="1">
    <citation type="submission" date="2016-10" db="EMBL/GenBank/DDBJ databases">
        <authorList>
            <person name="de Groot N.N."/>
        </authorList>
    </citation>
    <scope>NUCLEOTIDE SEQUENCE [LARGE SCALE GENOMIC DNA]</scope>
    <source>
        <strain evidence="1 2">CGMCC 1.10959</strain>
    </source>
</reference>
<dbReference type="Proteomes" id="UP000182466">
    <property type="component" value="Unassembled WGS sequence"/>
</dbReference>
<evidence type="ECO:0000313" key="2">
    <source>
        <dbReference type="Proteomes" id="UP000182466"/>
    </source>
</evidence>
<evidence type="ECO:0000313" key="1">
    <source>
        <dbReference type="EMBL" id="SFU04794.1"/>
    </source>
</evidence>
<keyword evidence="2" id="KW-1185">Reference proteome</keyword>
<dbReference type="EMBL" id="FPAW01000021">
    <property type="protein sequence ID" value="SFU04794.1"/>
    <property type="molecule type" value="Genomic_DNA"/>
</dbReference>
<name>A0A1I7CZF4_9RHOB</name>
<organism evidence="1 2">
    <name type="scientific">Sedimentitalea nanhaiensis</name>
    <dbReference type="NCBI Taxonomy" id="999627"/>
    <lineage>
        <taxon>Bacteria</taxon>
        <taxon>Pseudomonadati</taxon>
        <taxon>Pseudomonadota</taxon>
        <taxon>Alphaproteobacteria</taxon>
        <taxon>Rhodobacterales</taxon>
        <taxon>Paracoccaceae</taxon>
        <taxon>Sedimentitalea</taxon>
    </lineage>
</organism>
<dbReference type="OrthoDB" id="7744760at2"/>
<dbReference type="AlphaFoldDB" id="A0A1I7CZF4"/>
<dbReference type="eggNOG" id="ENOG50336P6">
    <property type="taxonomic scope" value="Bacteria"/>
</dbReference>
<sequence>MGLNKLAAKVVEYNERLESGKASKIKPNHVEKVLAKLKKKTDELEAEIASAHSADKKARLEKKLGVARTHVERAEWLLNELSR</sequence>
<accession>A0A1I7CZF4</accession>
<protein>
    <submittedName>
        <fullName evidence="1">Uncharacterized protein</fullName>
    </submittedName>
</protein>
<gene>
    <name evidence="1" type="ORF">SAMN05216236_12130</name>
</gene>